<evidence type="ECO:0000313" key="2">
    <source>
        <dbReference type="Proteomes" id="UP000606044"/>
    </source>
</evidence>
<gene>
    <name evidence="1" type="ORF">GCM10007301_15150</name>
</gene>
<reference evidence="1" key="1">
    <citation type="journal article" date="2014" name="Int. J. Syst. Evol. Microbiol.">
        <title>Complete genome sequence of Corynebacterium casei LMG S-19264T (=DSM 44701T), isolated from a smear-ripened cheese.</title>
        <authorList>
            <consortium name="US DOE Joint Genome Institute (JGI-PGF)"/>
            <person name="Walter F."/>
            <person name="Albersmeier A."/>
            <person name="Kalinowski J."/>
            <person name="Ruckert C."/>
        </authorList>
    </citation>
    <scope>NUCLEOTIDE SEQUENCE</scope>
    <source>
        <strain evidence="1">CCM 7897</strain>
    </source>
</reference>
<sequence length="57" mass="6397">MAALTAFAVAFGARLGWQWGDERTERPITIEEATVRELWRAGLIKPPKSADETGRRL</sequence>
<organism evidence="1 2">
    <name type="scientific">Azorhizobium oxalatiphilum</name>
    <dbReference type="NCBI Taxonomy" id="980631"/>
    <lineage>
        <taxon>Bacteria</taxon>
        <taxon>Pseudomonadati</taxon>
        <taxon>Pseudomonadota</taxon>
        <taxon>Alphaproteobacteria</taxon>
        <taxon>Hyphomicrobiales</taxon>
        <taxon>Xanthobacteraceae</taxon>
        <taxon>Azorhizobium</taxon>
    </lineage>
</organism>
<evidence type="ECO:0000313" key="1">
    <source>
        <dbReference type="EMBL" id="GGF56464.1"/>
    </source>
</evidence>
<keyword evidence="2" id="KW-1185">Reference proteome</keyword>
<dbReference type="AlphaFoldDB" id="A0A917F8G3"/>
<name>A0A917F8G3_9HYPH</name>
<proteinExistence type="predicted"/>
<accession>A0A917F8G3</accession>
<comment type="caution">
    <text evidence="1">The sequence shown here is derived from an EMBL/GenBank/DDBJ whole genome shotgun (WGS) entry which is preliminary data.</text>
</comment>
<dbReference type="Proteomes" id="UP000606044">
    <property type="component" value="Unassembled WGS sequence"/>
</dbReference>
<reference evidence="1" key="2">
    <citation type="submission" date="2020-09" db="EMBL/GenBank/DDBJ databases">
        <authorList>
            <person name="Sun Q."/>
            <person name="Sedlacek I."/>
        </authorList>
    </citation>
    <scope>NUCLEOTIDE SEQUENCE</scope>
    <source>
        <strain evidence="1">CCM 7897</strain>
    </source>
</reference>
<protein>
    <submittedName>
        <fullName evidence="1">Uncharacterized protein</fullName>
    </submittedName>
</protein>
<dbReference type="EMBL" id="BMCT01000001">
    <property type="protein sequence ID" value="GGF56464.1"/>
    <property type="molecule type" value="Genomic_DNA"/>
</dbReference>